<dbReference type="AlphaFoldDB" id="L9L633"/>
<dbReference type="EMBL" id="KB320555">
    <property type="protein sequence ID" value="ELW68987.1"/>
    <property type="molecule type" value="Genomic_DNA"/>
</dbReference>
<accession>L9L633</accession>
<evidence type="ECO:0000313" key="2">
    <source>
        <dbReference type="EMBL" id="ELW68987.1"/>
    </source>
</evidence>
<reference evidence="3" key="2">
    <citation type="journal article" date="2013" name="Nat. Commun.">
        <title>Genome of the Chinese tree shrew.</title>
        <authorList>
            <person name="Fan Y."/>
            <person name="Huang Z.Y."/>
            <person name="Cao C.C."/>
            <person name="Chen C.S."/>
            <person name="Chen Y.X."/>
            <person name="Fan D.D."/>
            <person name="He J."/>
            <person name="Hou H.L."/>
            <person name="Hu L."/>
            <person name="Hu X.T."/>
            <person name="Jiang X.T."/>
            <person name="Lai R."/>
            <person name="Lang Y.S."/>
            <person name="Liang B."/>
            <person name="Liao S.G."/>
            <person name="Mu D."/>
            <person name="Ma Y.Y."/>
            <person name="Niu Y.Y."/>
            <person name="Sun X.Q."/>
            <person name="Xia J.Q."/>
            <person name="Xiao J."/>
            <person name="Xiong Z.Q."/>
            <person name="Xu L."/>
            <person name="Yang L."/>
            <person name="Zhang Y."/>
            <person name="Zhao W."/>
            <person name="Zhao X.D."/>
            <person name="Zheng Y.T."/>
            <person name="Zhou J.M."/>
            <person name="Zhu Y.B."/>
            <person name="Zhang G.J."/>
            <person name="Wang J."/>
            <person name="Yao Y.G."/>
        </authorList>
    </citation>
    <scope>NUCLEOTIDE SEQUENCE [LARGE SCALE GENOMIC DNA]</scope>
</reference>
<gene>
    <name evidence="2" type="ORF">TREES_T100015852</name>
</gene>
<feature type="region of interest" description="Disordered" evidence="1">
    <location>
        <begin position="1"/>
        <end position="21"/>
    </location>
</feature>
<evidence type="ECO:0000313" key="3">
    <source>
        <dbReference type="Proteomes" id="UP000011518"/>
    </source>
</evidence>
<organism evidence="2 3">
    <name type="scientific">Tupaia chinensis</name>
    <name type="common">Chinese tree shrew</name>
    <name type="synonym">Tupaia belangeri chinensis</name>
    <dbReference type="NCBI Taxonomy" id="246437"/>
    <lineage>
        <taxon>Eukaryota</taxon>
        <taxon>Metazoa</taxon>
        <taxon>Chordata</taxon>
        <taxon>Craniata</taxon>
        <taxon>Vertebrata</taxon>
        <taxon>Euteleostomi</taxon>
        <taxon>Mammalia</taxon>
        <taxon>Eutheria</taxon>
        <taxon>Euarchontoglires</taxon>
        <taxon>Scandentia</taxon>
        <taxon>Tupaiidae</taxon>
        <taxon>Tupaia</taxon>
    </lineage>
</organism>
<dbReference type="InParanoid" id="L9L633"/>
<proteinExistence type="predicted"/>
<name>L9L633_TUPCH</name>
<reference evidence="3" key="1">
    <citation type="submission" date="2012-07" db="EMBL/GenBank/DDBJ databases">
        <title>Genome of the Chinese tree shrew, a rising model animal genetically related to primates.</title>
        <authorList>
            <person name="Zhang G."/>
            <person name="Fan Y."/>
            <person name="Yao Y."/>
            <person name="Huang Z."/>
        </authorList>
    </citation>
    <scope>NUCLEOTIDE SEQUENCE [LARGE SCALE GENOMIC DNA]</scope>
</reference>
<keyword evidence="3" id="KW-1185">Reference proteome</keyword>
<feature type="compositionally biased region" description="Basic and acidic residues" evidence="1">
    <location>
        <begin position="1"/>
        <end position="13"/>
    </location>
</feature>
<dbReference type="Proteomes" id="UP000011518">
    <property type="component" value="Unassembled WGS sequence"/>
</dbReference>
<evidence type="ECO:0000256" key="1">
    <source>
        <dbReference type="SAM" id="MobiDB-lite"/>
    </source>
</evidence>
<protein>
    <submittedName>
        <fullName evidence="2">Uncharacterized protein</fullName>
    </submittedName>
</protein>
<sequence length="122" mass="13253">MSGDSLEQRREELSMPVSGGRNHGLKCPALLKTFVPLESQQTTLSNSALTAEDSTVSTVTNPSDPLCRRLQLFLSPMKSTANTAAVDSTQDFAESPTDVHIRRLHCLSYHTTPSICQSCPTC</sequence>